<comment type="caution">
    <text evidence="7">The sequence shown here is derived from an EMBL/GenBank/DDBJ whole genome shotgun (WGS) entry which is preliminary data.</text>
</comment>
<dbReference type="InterPro" id="IPR045943">
    <property type="entry name" value="DUF6363"/>
</dbReference>
<protein>
    <submittedName>
        <fullName evidence="7">Patatin family protein</fullName>
    </submittedName>
</protein>
<keyword evidence="2 4" id="KW-0442">Lipid degradation</keyword>
<evidence type="ECO:0000256" key="4">
    <source>
        <dbReference type="PROSITE-ProRule" id="PRU01161"/>
    </source>
</evidence>
<dbReference type="Proteomes" id="UP000886804">
    <property type="component" value="Unassembled WGS sequence"/>
</dbReference>
<keyword evidence="5" id="KW-0175">Coiled coil</keyword>
<feature type="short sequence motif" description="GXSXG" evidence="4">
    <location>
        <begin position="47"/>
        <end position="51"/>
    </location>
</feature>
<evidence type="ECO:0000259" key="6">
    <source>
        <dbReference type="PROSITE" id="PS51635"/>
    </source>
</evidence>
<organism evidence="7 8">
    <name type="scientific">Candidatus Enterocloster faecavium</name>
    <dbReference type="NCBI Taxonomy" id="2838560"/>
    <lineage>
        <taxon>Bacteria</taxon>
        <taxon>Bacillati</taxon>
        <taxon>Bacillota</taxon>
        <taxon>Clostridia</taxon>
        <taxon>Lachnospirales</taxon>
        <taxon>Lachnospiraceae</taxon>
        <taxon>Enterocloster</taxon>
    </lineage>
</organism>
<evidence type="ECO:0000313" key="7">
    <source>
        <dbReference type="EMBL" id="HJB07847.1"/>
    </source>
</evidence>
<dbReference type="PANTHER" id="PTHR14226:SF25">
    <property type="entry name" value="PHOSPHOESTERASE"/>
    <property type="match status" value="1"/>
</dbReference>
<dbReference type="InterPro" id="IPR016035">
    <property type="entry name" value="Acyl_Trfase/lysoPLipase"/>
</dbReference>
<proteinExistence type="predicted"/>
<dbReference type="PROSITE" id="PS51635">
    <property type="entry name" value="PNPLA"/>
    <property type="match status" value="1"/>
</dbReference>
<feature type="short sequence motif" description="DGA/G" evidence="4">
    <location>
        <begin position="169"/>
        <end position="171"/>
    </location>
</feature>
<dbReference type="AlphaFoldDB" id="A0A9D2L891"/>
<reference evidence="7" key="1">
    <citation type="journal article" date="2021" name="PeerJ">
        <title>Extensive microbial diversity within the chicken gut microbiome revealed by metagenomics and culture.</title>
        <authorList>
            <person name="Gilroy R."/>
            <person name="Ravi A."/>
            <person name="Getino M."/>
            <person name="Pursley I."/>
            <person name="Horton D.L."/>
            <person name="Alikhan N.F."/>
            <person name="Baker D."/>
            <person name="Gharbi K."/>
            <person name="Hall N."/>
            <person name="Watson M."/>
            <person name="Adriaenssens E.M."/>
            <person name="Foster-Nyarko E."/>
            <person name="Jarju S."/>
            <person name="Secka A."/>
            <person name="Antonio M."/>
            <person name="Oren A."/>
            <person name="Chaudhuri R.R."/>
            <person name="La Ragione R."/>
            <person name="Hildebrand F."/>
            <person name="Pallen M.J."/>
        </authorList>
    </citation>
    <scope>NUCLEOTIDE SEQUENCE</scope>
    <source>
        <strain evidence="7">CHK188-4685</strain>
    </source>
</reference>
<dbReference type="SUPFAM" id="SSF52151">
    <property type="entry name" value="FabD/lysophospholipase-like"/>
    <property type="match status" value="1"/>
</dbReference>
<dbReference type="Pfam" id="PF19890">
    <property type="entry name" value="DUF6363"/>
    <property type="match status" value="1"/>
</dbReference>
<evidence type="ECO:0000256" key="2">
    <source>
        <dbReference type="ARBA" id="ARBA00022963"/>
    </source>
</evidence>
<keyword evidence="3 4" id="KW-0443">Lipid metabolism</keyword>
<dbReference type="EMBL" id="DWYS01000099">
    <property type="protein sequence ID" value="HJB07847.1"/>
    <property type="molecule type" value="Genomic_DNA"/>
</dbReference>
<feature type="domain" description="PNPLA" evidence="6">
    <location>
        <begin position="16"/>
        <end position="182"/>
    </location>
</feature>
<dbReference type="InterPro" id="IPR037483">
    <property type="entry name" value="YjjU-like"/>
</dbReference>
<dbReference type="InterPro" id="IPR002641">
    <property type="entry name" value="PNPLA_dom"/>
</dbReference>
<feature type="active site" description="Nucleophile" evidence="4">
    <location>
        <position position="49"/>
    </location>
</feature>
<comment type="caution">
    <text evidence="4">Lacks conserved residue(s) required for the propagation of feature annotation.</text>
</comment>
<evidence type="ECO:0000256" key="5">
    <source>
        <dbReference type="SAM" id="Coils"/>
    </source>
</evidence>
<dbReference type="Pfam" id="PF01734">
    <property type="entry name" value="Patatin"/>
    <property type="match status" value="1"/>
</dbReference>
<name>A0A9D2L891_9FIRM</name>
<dbReference type="GO" id="GO:0016042">
    <property type="term" value="P:lipid catabolic process"/>
    <property type="evidence" value="ECO:0007669"/>
    <property type="project" value="UniProtKB-UniRule"/>
</dbReference>
<accession>A0A9D2L891</accession>
<keyword evidence="1 4" id="KW-0378">Hydrolase</keyword>
<sequence>MEQKLAEDHKRIPGALVLEGGSMRCLFTAGVLDVFLEQEMNFAYVIGVSAGSMTAMNYISRQPGRTRDVTLRFVNDSRYLSFRRMLRNRQIFNFDFLFGELSHELIPFDRETFEKSPQRFVAVATRCRTGQPEYFEKGICSDIEAAVAASSSMPILSRMVTIDHRQYLDGGLSMPIPFKQAMKEGYEKVVLVLSRNHGYRKPPISRLHQKIYRRYFGPLPQLLSSIEEIPDRYNRLEDEIERLEDEGKIFVIRPPKPVTVSRLERNRKNLEALYQEGREEGEKRLEAMRAYLGLN</sequence>
<feature type="active site" description="Proton acceptor" evidence="4">
    <location>
        <position position="169"/>
    </location>
</feature>
<evidence type="ECO:0000256" key="3">
    <source>
        <dbReference type="ARBA" id="ARBA00023098"/>
    </source>
</evidence>
<feature type="coiled-coil region" evidence="5">
    <location>
        <begin position="226"/>
        <end position="280"/>
    </location>
</feature>
<dbReference type="CDD" id="cd07208">
    <property type="entry name" value="Pat_hypo_Ecoli_yjju_like"/>
    <property type="match status" value="1"/>
</dbReference>
<dbReference type="Gene3D" id="3.40.1090.10">
    <property type="entry name" value="Cytosolic phospholipase A2 catalytic domain"/>
    <property type="match status" value="2"/>
</dbReference>
<dbReference type="PANTHER" id="PTHR14226">
    <property type="entry name" value="NEUROPATHY TARGET ESTERASE/SWISS CHEESE D.MELANOGASTER"/>
    <property type="match status" value="1"/>
</dbReference>
<dbReference type="GO" id="GO:0016787">
    <property type="term" value="F:hydrolase activity"/>
    <property type="evidence" value="ECO:0007669"/>
    <property type="project" value="UniProtKB-UniRule"/>
</dbReference>
<evidence type="ECO:0000256" key="1">
    <source>
        <dbReference type="ARBA" id="ARBA00022801"/>
    </source>
</evidence>
<dbReference type="InterPro" id="IPR050301">
    <property type="entry name" value="NTE"/>
</dbReference>
<evidence type="ECO:0000313" key="8">
    <source>
        <dbReference type="Proteomes" id="UP000886804"/>
    </source>
</evidence>
<gene>
    <name evidence="7" type="ORF">H9716_08280</name>
</gene>
<reference evidence="7" key="2">
    <citation type="submission" date="2021-04" db="EMBL/GenBank/DDBJ databases">
        <authorList>
            <person name="Gilroy R."/>
        </authorList>
    </citation>
    <scope>NUCLEOTIDE SEQUENCE</scope>
    <source>
        <strain evidence="7">CHK188-4685</strain>
    </source>
</reference>